<evidence type="ECO:0000313" key="1">
    <source>
        <dbReference type="EMBL" id="PWS30664.1"/>
    </source>
</evidence>
<keyword evidence="2" id="KW-1185">Reference proteome</keyword>
<organism evidence="1 2">
    <name type="scientific">Pedobacter paludis</name>
    <dbReference type="NCBI Taxonomy" id="2203212"/>
    <lineage>
        <taxon>Bacteria</taxon>
        <taxon>Pseudomonadati</taxon>
        <taxon>Bacteroidota</taxon>
        <taxon>Sphingobacteriia</taxon>
        <taxon>Sphingobacteriales</taxon>
        <taxon>Sphingobacteriaceae</taxon>
        <taxon>Pedobacter</taxon>
    </lineage>
</organism>
<accession>A0A317EV97</accession>
<dbReference type="AlphaFoldDB" id="A0A317EV97"/>
<protein>
    <submittedName>
        <fullName evidence="1">Uncharacterized protein</fullName>
    </submittedName>
</protein>
<comment type="caution">
    <text evidence="1">The sequence shown here is derived from an EMBL/GenBank/DDBJ whole genome shotgun (WGS) entry which is preliminary data.</text>
</comment>
<reference evidence="2" key="1">
    <citation type="submission" date="2018-05" db="EMBL/GenBank/DDBJ databases">
        <title>Pedobacter paludis sp. nov., isolated from wetland soil.</title>
        <authorList>
            <person name="Zhang Y."/>
        </authorList>
    </citation>
    <scope>NUCLEOTIDE SEQUENCE [LARGE SCALE GENOMIC DNA]</scope>
    <source>
        <strain evidence="2">R-8</strain>
    </source>
</reference>
<name>A0A317EV97_9SPHI</name>
<proteinExistence type="predicted"/>
<sequence>MSIGTFASSIPVLIKSTENGLFLCRATIMQYDAQGNHICDYVAYGNTCAEAMANARELQAECQED</sequence>
<dbReference type="Proteomes" id="UP000245391">
    <property type="component" value="Unassembled WGS sequence"/>
</dbReference>
<gene>
    <name evidence="1" type="ORF">DF947_17200</name>
</gene>
<dbReference type="EMBL" id="QGNY01000006">
    <property type="protein sequence ID" value="PWS30664.1"/>
    <property type="molecule type" value="Genomic_DNA"/>
</dbReference>
<evidence type="ECO:0000313" key="2">
    <source>
        <dbReference type="Proteomes" id="UP000245391"/>
    </source>
</evidence>